<dbReference type="Gene3D" id="3.30.420.10">
    <property type="entry name" value="Ribonuclease H-like superfamily/Ribonuclease H"/>
    <property type="match status" value="1"/>
</dbReference>
<dbReference type="InterPro" id="IPR036397">
    <property type="entry name" value="RNaseH_sf"/>
</dbReference>
<dbReference type="RefSeq" id="WP_106138197.1">
    <property type="nucleotide sequence ID" value="NZ_PVTE01000009.1"/>
</dbReference>
<dbReference type="Proteomes" id="UP000238375">
    <property type="component" value="Unassembled WGS sequence"/>
</dbReference>
<proteinExistence type="predicted"/>
<name>A0A2T0SYH8_9BACT</name>
<dbReference type="EMBL" id="PVTE01000009">
    <property type="protein sequence ID" value="PRY38466.1"/>
    <property type="molecule type" value="Genomic_DNA"/>
</dbReference>
<dbReference type="SUPFAM" id="SSF53098">
    <property type="entry name" value="Ribonuclease H-like"/>
    <property type="match status" value="1"/>
</dbReference>
<protein>
    <submittedName>
        <fullName evidence="1">Uncharacterized protein</fullName>
    </submittedName>
</protein>
<evidence type="ECO:0000313" key="1">
    <source>
        <dbReference type="EMBL" id="PRY38466.1"/>
    </source>
</evidence>
<gene>
    <name evidence="1" type="ORF">CLV58_109193</name>
</gene>
<sequence length="144" mass="16866">MIQIFTTAHCYPNPGGPIHTAYTVRENNLLVDSKVNLIDIADSTNIIGGFLAVKDGLQWLSDHQPADKKIQVFTDQQFIRKYLEWGYTEQVEKLYQRYSNETLELRYALKREQGYTIQLHWINGQENEEVKSILADYRRVHVLH</sequence>
<dbReference type="InterPro" id="IPR012337">
    <property type="entry name" value="RNaseH-like_sf"/>
</dbReference>
<evidence type="ECO:0000313" key="2">
    <source>
        <dbReference type="Proteomes" id="UP000238375"/>
    </source>
</evidence>
<keyword evidence="2" id="KW-1185">Reference proteome</keyword>
<dbReference type="AlphaFoldDB" id="A0A2T0SYH8"/>
<dbReference type="GO" id="GO:0003676">
    <property type="term" value="F:nucleic acid binding"/>
    <property type="evidence" value="ECO:0007669"/>
    <property type="project" value="InterPro"/>
</dbReference>
<comment type="caution">
    <text evidence="1">The sequence shown here is derived from an EMBL/GenBank/DDBJ whole genome shotgun (WGS) entry which is preliminary data.</text>
</comment>
<reference evidence="1 2" key="1">
    <citation type="submission" date="2018-03" db="EMBL/GenBank/DDBJ databases">
        <title>Genomic Encyclopedia of Archaeal and Bacterial Type Strains, Phase II (KMG-II): from individual species to whole genera.</title>
        <authorList>
            <person name="Goeker M."/>
        </authorList>
    </citation>
    <scope>NUCLEOTIDE SEQUENCE [LARGE SCALE GENOMIC DNA]</scope>
    <source>
        <strain evidence="1 2">DSM 28354</strain>
    </source>
</reference>
<organism evidence="1 2">
    <name type="scientific">Spirosoma oryzae</name>
    <dbReference type="NCBI Taxonomy" id="1469603"/>
    <lineage>
        <taxon>Bacteria</taxon>
        <taxon>Pseudomonadati</taxon>
        <taxon>Bacteroidota</taxon>
        <taxon>Cytophagia</taxon>
        <taxon>Cytophagales</taxon>
        <taxon>Cytophagaceae</taxon>
        <taxon>Spirosoma</taxon>
    </lineage>
</organism>
<accession>A0A2T0SYH8</accession>